<dbReference type="PaxDb" id="55529-EKX40812"/>
<evidence type="ECO:0008006" key="10">
    <source>
        <dbReference type="Google" id="ProtNLM"/>
    </source>
</evidence>
<dbReference type="Pfam" id="PF13520">
    <property type="entry name" value="AA_permease_2"/>
    <property type="match status" value="1"/>
</dbReference>
<name>L1IXL3_GUITC</name>
<feature type="transmembrane region" description="Helical" evidence="6">
    <location>
        <begin position="229"/>
        <end position="249"/>
    </location>
</feature>
<dbReference type="HOGENOM" id="CLU_007946_15_12_1"/>
<dbReference type="PANTHER" id="PTHR43243:SF4">
    <property type="entry name" value="CATIONIC AMINO ACID TRANSPORTER 4"/>
    <property type="match status" value="1"/>
</dbReference>
<evidence type="ECO:0000256" key="2">
    <source>
        <dbReference type="ARBA" id="ARBA00022448"/>
    </source>
</evidence>
<dbReference type="KEGG" id="gtt:GUITHDRAFT_88618"/>
<dbReference type="EMBL" id="JH993028">
    <property type="protein sequence ID" value="EKX40812.1"/>
    <property type="molecule type" value="Genomic_DNA"/>
</dbReference>
<feature type="transmembrane region" description="Helical" evidence="6">
    <location>
        <begin position="366"/>
        <end position="387"/>
    </location>
</feature>
<reference evidence="7 9" key="1">
    <citation type="journal article" date="2012" name="Nature">
        <title>Algal genomes reveal evolutionary mosaicism and the fate of nucleomorphs.</title>
        <authorList>
            <consortium name="DOE Joint Genome Institute"/>
            <person name="Curtis B.A."/>
            <person name="Tanifuji G."/>
            <person name="Burki F."/>
            <person name="Gruber A."/>
            <person name="Irimia M."/>
            <person name="Maruyama S."/>
            <person name="Arias M.C."/>
            <person name="Ball S.G."/>
            <person name="Gile G.H."/>
            <person name="Hirakawa Y."/>
            <person name="Hopkins J.F."/>
            <person name="Kuo A."/>
            <person name="Rensing S.A."/>
            <person name="Schmutz J."/>
            <person name="Symeonidi A."/>
            <person name="Elias M."/>
            <person name="Eveleigh R.J."/>
            <person name="Herman E.K."/>
            <person name="Klute M.J."/>
            <person name="Nakayama T."/>
            <person name="Obornik M."/>
            <person name="Reyes-Prieto A."/>
            <person name="Armbrust E.V."/>
            <person name="Aves S.J."/>
            <person name="Beiko R.G."/>
            <person name="Coutinho P."/>
            <person name="Dacks J.B."/>
            <person name="Durnford D.G."/>
            <person name="Fast N.M."/>
            <person name="Green B.R."/>
            <person name="Grisdale C.J."/>
            <person name="Hempel F."/>
            <person name="Henrissat B."/>
            <person name="Hoppner M.P."/>
            <person name="Ishida K."/>
            <person name="Kim E."/>
            <person name="Koreny L."/>
            <person name="Kroth P.G."/>
            <person name="Liu Y."/>
            <person name="Malik S.B."/>
            <person name="Maier U.G."/>
            <person name="McRose D."/>
            <person name="Mock T."/>
            <person name="Neilson J.A."/>
            <person name="Onodera N.T."/>
            <person name="Poole A.M."/>
            <person name="Pritham E.J."/>
            <person name="Richards T.A."/>
            <person name="Rocap G."/>
            <person name="Roy S.W."/>
            <person name="Sarai C."/>
            <person name="Schaack S."/>
            <person name="Shirato S."/>
            <person name="Slamovits C.H."/>
            <person name="Spencer D.F."/>
            <person name="Suzuki S."/>
            <person name="Worden A.Z."/>
            <person name="Zauner S."/>
            <person name="Barry K."/>
            <person name="Bell C."/>
            <person name="Bharti A.K."/>
            <person name="Crow J.A."/>
            <person name="Grimwood J."/>
            <person name="Kramer R."/>
            <person name="Lindquist E."/>
            <person name="Lucas S."/>
            <person name="Salamov A."/>
            <person name="McFadden G.I."/>
            <person name="Lane C.E."/>
            <person name="Keeling P.J."/>
            <person name="Gray M.W."/>
            <person name="Grigoriev I.V."/>
            <person name="Archibald J.M."/>
        </authorList>
    </citation>
    <scope>NUCLEOTIDE SEQUENCE</scope>
    <source>
        <strain evidence="7 9">CCMP2712</strain>
    </source>
</reference>
<dbReference type="PIRSF" id="PIRSF006060">
    <property type="entry name" value="AA_transporter"/>
    <property type="match status" value="1"/>
</dbReference>
<feature type="transmembrane region" description="Helical" evidence="6">
    <location>
        <begin position="316"/>
        <end position="345"/>
    </location>
</feature>
<accession>L1IXL3</accession>
<feature type="transmembrane region" description="Helical" evidence="6">
    <location>
        <begin position="393"/>
        <end position="410"/>
    </location>
</feature>
<keyword evidence="5 6" id="KW-0472">Membrane</keyword>
<dbReference type="InterPro" id="IPR002293">
    <property type="entry name" value="AA/rel_permease1"/>
</dbReference>
<evidence type="ECO:0000256" key="6">
    <source>
        <dbReference type="SAM" id="Phobius"/>
    </source>
</evidence>
<dbReference type="GO" id="GO:0016020">
    <property type="term" value="C:membrane"/>
    <property type="evidence" value="ECO:0007669"/>
    <property type="project" value="UniProtKB-SubCell"/>
</dbReference>
<dbReference type="GO" id="GO:0015171">
    <property type="term" value="F:amino acid transmembrane transporter activity"/>
    <property type="evidence" value="ECO:0007669"/>
    <property type="project" value="TreeGrafter"/>
</dbReference>
<dbReference type="GeneID" id="17297554"/>
<evidence type="ECO:0000256" key="5">
    <source>
        <dbReference type="ARBA" id="ARBA00023136"/>
    </source>
</evidence>
<evidence type="ECO:0000313" key="7">
    <source>
        <dbReference type="EMBL" id="EKX40812.1"/>
    </source>
</evidence>
<dbReference type="Gene3D" id="1.20.1740.10">
    <property type="entry name" value="Amino acid/polyamine transporter I"/>
    <property type="match status" value="1"/>
</dbReference>
<dbReference type="PANTHER" id="PTHR43243">
    <property type="entry name" value="INNER MEMBRANE TRANSPORTER YGJI-RELATED"/>
    <property type="match status" value="1"/>
</dbReference>
<dbReference type="OMA" id="LMFGWAP"/>
<dbReference type="Proteomes" id="UP000011087">
    <property type="component" value="Unassembled WGS sequence"/>
</dbReference>
<evidence type="ECO:0000256" key="3">
    <source>
        <dbReference type="ARBA" id="ARBA00022692"/>
    </source>
</evidence>
<gene>
    <name evidence="7" type="ORF">GUITHDRAFT_88618</name>
</gene>
<feature type="transmembrane region" description="Helical" evidence="6">
    <location>
        <begin position="430"/>
        <end position="448"/>
    </location>
</feature>
<sequence length="483" mass="52172">MKYHEDDNKEVQETALKRELDVFDLTIIGVGGIVGAGIFVLSGQAAAMYAGPAVVLSFAIAGGCCTIYALCFAELSTMVTDTGSAYTYARLAFGNFVGWIVGWSLVAEYLFCVSAVSVGWSGYASEIFQQLGVPLSSRWSTPPLAFDENHNIYFTGAVLNGPAVFLVVFASIIVGLGVRMSAIVAKVSVLIKLGVIATFLACGMFFIHGENYSPFVPENKEGDFKDFGHFGWSGVLRGSSIVFFSYVGFDAITTAASEAKDPSNDLPNSIFLSLGISTALYMLVAFVMCGLVSYTALGVADPILVAVKAAGPGLSWLVPLIAVAVVVGLPGVVVVSLYAVTRVLYVMALDGMLPRQFQEVNETFSSPMFSTGFAGVLAAIIAALFPISAIAEFVSIGTLLAFAVICYAVVSLREKRPDMPRNYRVPFSPYLPYAGMVIAVSQILFLPWMAWVRMLFWILMGLVIWYFYGNRVEEKPYSYDRVE</sequence>
<keyword evidence="4 6" id="KW-1133">Transmembrane helix</keyword>
<feature type="transmembrane region" description="Helical" evidence="6">
    <location>
        <begin position="454"/>
        <end position="469"/>
    </location>
</feature>
<feature type="transmembrane region" description="Helical" evidence="6">
    <location>
        <begin position="53"/>
        <end position="75"/>
    </location>
</feature>
<comment type="subcellular location">
    <subcellularLocation>
        <location evidence="1">Membrane</location>
        <topology evidence="1">Multi-pass membrane protein</topology>
    </subcellularLocation>
</comment>
<reference evidence="8" key="3">
    <citation type="submission" date="2016-03" db="UniProtKB">
        <authorList>
            <consortium name="EnsemblProtists"/>
        </authorList>
    </citation>
    <scope>IDENTIFICATION</scope>
</reference>
<evidence type="ECO:0000313" key="9">
    <source>
        <dbReference type="Proteomes" id="UP000011087"/>
    </source>
</evidence>
<evidence type="ECO:0000313" key="8">
    <source>
        <dbReference type="EnsemblProtists" id="EKX40812"/>
    </source>
</evidence>
<reference evidence="9" key="2">
    <citation type="submission" date="2012-11" db="EMBL/GenBank/DDBJ databases">
        <authorList>
            <person name="Kuo A."/>
            <person name="Curtis B.A."/>
            <person name="Tanifuji G."/>
            <person name="Burki F."/>
            <person name="Gruber A."/>
            <person name="Irimia M."/>
            <person name="Maruyama S."/>
            <person name="Arias M.C."/>
            <person name="Ball S.G."/>
            <person name="Gile G.H."/>
            <person name="Hirakawa Y."/>
            <person name="Hopkins J.F."/>
            <person name="Rensing S.A."/>
            <person name="Schmutz J."/>
            <person name="Symeonidi A."/>
            <person name="Elias M."/>
            <person name="Eveleigh R.J."/>
            <person name="Herman E.K."/>
            <person name="Klute M.J."/>
            <person name="Nakayama T."/>
            <person name="Obornik M."/>
            <person name="Reyes-Prieto A."/>
            <person name="Armbrust E.V."/>
            <person name="Aves S.J."/>
            <person name="Beiko R.G."/>
            <person name="Coutinho P."/>
            <person name="Dacks J.B."/>
            <person name="Durnford D.G."/>
            <person name="Fast N.M."/>
            <person name="Green B.R."/>
            <person name="Grisdale C."/>
            <person name="Hempe F."/>
            <person name="Henrissat B."/>
            <person name="Hoppner M.P."/>
            <person name="Ishida K.-I."/>
            <person name="Kim E."/>
            <person name="Koreny L."/>
            <person name="Kroth P.G."/>
            <person name="Liu Y."/>
            <person name="Malik S.-B."/>
            <person name="Maier U.G."/>
            <person name="McRose D."/>
            <person name="Mock T."/>
            <person name="Neilson J.A."/>
            <person name="Onodera N.T."/>
            <person name="Poole A.M."/>
            <person name="Pritham E.J."/>
            <person name="Richards T.A."/>
            <person name="Rocap G."/>
            <person name="Roy S.W."/>
            <person name="Sarai C."/>
            <person name="Schaack S."/>
            <person name="Shirato S."/>
            <person name="Slamovits C.H."/>
            <person name="Spencer D.F."/>
            <person name="Suzuki S."/>
            <person name="Worden A.Z."/>
            <person name="Zauner S."/>
            <person name="Barry K."/>
            <person name="Bell C."/>
            <person name="Bharti A.K."/>
            <person name="Crow J.A."/>
            <person name="Grimwood J."/>
            <person name="Kramer R."/>
            <person name="Lindquist E."/>
            <person name="Lucas S."/>
            <person name="Salamov A."/>
            <person name="McFadden G.I."/>
            <person name="Lane C.E."/>
            <person name="Keeling P.J."/>
            <person name="Gray M.W."/>
            <person name="Grigoriev I.V."/>
            <person name="Archibald J.M."/>
        </authorList>
    </citation>
    <scope>NUCLEOTIDE SEQUENCE</scope>
    <source>
        <strain evidence="9">CCMP2712</strain>
    </source>
</reference>
<evidence type="ECO:0000256" key="4">
    <source>
        <dbReference type="ARBA" id="ARBA00022989"/>
    </source>
</evidence>
<proteinExistence type="predicted"/>
<dbReference type="RefSeq" id="XP_005827792.1">
    <property type="nucleotide sequence ID" value="XM_005827735.1"/>
</dbReference>
<dbReference type="OrthoDB" id="5982228at2759"/>
<organism evidence="7">
    <name type="scientific">Guillardia theta (strain CCMP2712)</name>
    <name type="common">Cryptophyte</name>
    <dbReference type="NCBI Taxonomy" id="905079"/>
    <lineage>
        <taxon>Eukaryota</taxon>
        <taxon>Cryptophyceae</taxon>
        <taxon>Pyrenomonadales</taxon>
        <taxon>Geminigeraceae</taxon>
        <taxon>Guillardia</taxon>
    </lineage>
</organism>
<feature type="transmembrane region" description="Helical" evidence="6">
    <location>
        <begin position="21"/>
        <end position="41"/>
    </location>
</feature>
<keyword evidence="3 6" id="KW-0812">Transmembrane</keyword>
<dbReference type="EnsemblProtists" id="EKX40812">
    <property type="protein sequence ID" value="EKX40812"/>
    <property type="gene ID" value="GUITHDRAFT_88618"/>
</dbReference>
<feature type="transmembrane region" description="Helical" evidence="6">
    <location>
        <begin position="270"/>
        <end position="296"/>
    </location>
</feature>
<dbReference type="STRING" id="905079.L1IXL3"/>
<evidence type="ECO:0000256" key="1">
    <source>
        <dbReference type="ARBA" id="ARBA00004141"/>
    </source>
</evidence>
<protein>
    <recommendedName>
        <fullName evidence="10">Cationic amino acid transporter C-terminal domain-containing protein</fullName>
    </recommendedName>
</protein>
<dbReference type="eggNOG" id="KOG1286">
    <property type="taxonomic scope" value="Eukaryota"/>
</dbReference>
<keyword evidence="9" id="KW-1185">Reference proteome</keyword>
<feature type="transmembrane region" description="Helical" evidence="6">
    <location>
        <begin position="96"/>
        <end position="120"/>
    </location>
</feature>
<keyword evidence="2" id="KW-0813">Transport</keyword>
<feature type="transmembrane region" description="Helical" evidence="6">
    <location>
        <begin position="152"/>
        <end position="177"/>
    </location>
</feature>
<dbReference type="AlphaFoldDB" id="L1IXL3"/>
<feature type="transmembrane region" description="Helical" evidence="6">
    <location>
        <begin position="189"/>
        <end position="209"/>
    </location>
</feature>